<evidence type="ECO:0000256" key="1">
    <source>
        <dbReference type="SAM" id="Phobius"/>
    </source>
</evidence>
<feature type="transmembrane region" description="Helical" evidence="1">
    <location>
        <begin position="12"/>
        <end position="37"/>
    </location>
</feature>
<keyword evidence="1" id="KW-0812">Transmembrane</keyword>
<accession>A0ABU1MA38</accession>
<reference evidence="2 3" key="1">
    <citation type="submission" date="2023-07" db="EMBL/GenBank/DDBJ databases">
        <title>Sorghum-associated microbial communities from plants grown in Nebraska, USA.</title>
        <authorList>
            <person name="Schachtman D."/>
        </authorList>
    </citation>
    <scope>NUCLEOTIDE SEQUENCE [LARGE SCALE GENOMIC DNA]</scope>
    <source>
        <strain evidence="2 3">DS1730</strain>
    </source>
</reference>
<gene>
    <name evidence="2" type="ORF">J2782_002631</name>
</gene>
<keyword evidence="3" id="KW-1185">Reference proteome</keyword>
<protein>
    <recommendedName>
        <fullName evidence="4">DUF4260 domain-containing protein</fullName>
    </recommendedName>
</protein>
<name>A0ABU1MA38_9HYPH</name>
<evidence type="ECO:0008006" key="4">
    <source>
        <dbReference type="Google" id="ProtNLM"/>
    </source>
</evidence>
<dbReference type="EMBL" id="JAVDQT010000003">
    <property type="protein sequence ID" value="MDR6432889.1"/>
    <property type="molecule type" value="Genomic_DNA"/>
</dbReference>
<dbReference type="Proteomes" id="UP001184614">
    <property type="component" value="Unassembled WGS sequence"/>
</dbReference>
<dbReference type="RefSeq" id="WP_310013189.1">
    <property type="nucleotide sequence ID" value="NZ_JAVDQT010000003.1"/>
</dbReference>
<dbReference type="InterPro" id="IPR025356">
    <property type="entry name" value="DUF4260"/>
</dbReference>
<keyword evidence="1" id="KW-1133">Transmembrane helix</keyword>
<evidence type="ECO:0000313" key="3">
    <source>
        <dbReference type="Proteomes" id="UP001184614"/>
    </source>
</evidence>
<evidence type="ECO:0000313" key="2">
    <source>
        <dbReference type="EMBL" id="MDR6432889.1"/>
    </source>
</evidence>
<comment type="caution">
    <text evidence="2">The sequence shown here is derived from an EMBL/GenBank/DDBJ whole genome shotgun (WGS) entry which is preliminary data.</text>
</comment>
<keyword evidence="1" id="KW-0472">Membrane</keyword>
<dbReference type="Pfam" id="PF14079">
    <property type="entry name" value="DUF4260"/>
    <property type="match status" value="1"/>
</dbReference>
<sequence length="118" mass="12889">MNLIQQLESLSLALLALGAYWVSGVSWWLFAILILAPDLSFFAYLKGPRTGAIIYNIAHSWIGVVLVAVLGWVMSWPLCFAIALIWAVHIGIDRALGFGLKYGTGFQDTHLGRIGGKS</sequence>
<proteinExistence type="predicted"/>
<organism evidence="2 3">
    <name type="scientific">Brucella pseudogrignonensis</name>
    <dbReference type="NCBI Taxonomy" id="419475"/>
    <lineage>
        <taxon>Bacteria</taxon>
        <taxon>Pseudomonadati</taxon>
        <taxon>Pseudomonadota</taxon>
        <taxon>Alphaproteobacteria</taxon>
        <taxon>Hyphomicrobiales</taxon>
        <taxon>Brucellaceae</taxon>
        <taxon>Brucella/Ochrobactrum group</taxon>
        <taxon>Brucella</taxon>
    </lineage>
</organism>
<feature type="transmembrane region" description="Helical" evidence="1">
    <location>
        <begin position="57"/>
        <end position="88"/>
    </location>
</feature>